<evidence type="ECO:0000256" key="1">
    <source>
        <dbReference type="ARBA" id="ARBA00022603"/>
    </source>
</evidence>
<dbReference type="GO" id="GO:0009307">
    <property type="term" value="P:DNA restriction-modification system"/>
    <property type="evidence" value="ECO:0007669"/>
    <property type="project" value="InterPro"/>
</dbReference>
<evidence type="ECO:0000256" key="4">
    <source>
        <dbReference type="PIRSR" id="PIRSR000398-1"/>
    </source>
</evidence>
<keyword evidence="2" id="KW-0808">Transferase</keyword>
<dbReference type="GO" id="GO:0009007">
    <property type="term" value="F:site-specific DNA-methyltransferase (adenine-specific) activity"/>
    <property type="evidence" value="ECO:0007669"/>
    <property type="project" value="UniProtKB-EC"/>
</dbReference>
<dbReference type="InterPro" id="IPR012327">
    <property type="entry name" value="MeTrfase_D12"/>
</dbReference>
<feature type="binding site" evidence="4">
    <location>
        <position position="7"/>
    </location>
    <ligand>
        <name>S-adenosyl-L-methionine</name>
        <dbReference type="ChEBI" id="CHEBI:59789"/>
    </ligand>
</feature>
<dbReference type="AlphaFoldDB" id="A0A7G6E6K8"/>
<accession>A0A7G6E6K8</accession>
<name>A0A7G6E6K8_THEFR</name>
<sequence length="320" mass="37641">MNSIISWVGGKKALRELIYQRMPKDYGRYIEVFGGGGWVLFGRKPDASMEVYNDYNADLANLFRCVKERPLALLKELNFLPINGRDEFNVLKKYLEKEEFTSEYLREELELAENCLSPLQFEEIKSILIENATMSDVKRAAAFFKLIRYSYGSGCTSYSCQPFDIRKTFHLIWSGSRRLKDTVIENKDFEALILQYDRDNAFFYCDPPYYQTEGHYEVEFKKEDHVRLRDTLKQCKGKWLVSYNDCEYIRELYKGYYIEAVTRINNLAQRYEGGCEYPEVLISNYDTAERLRDAPMQIGLFDLADGFYNTDSDLKRPCEI</sequence>
<dbReference type="Proteomes" id="UP000515847">
    <property type="component" value="Chromosome"/>
</dbReference>
<evidence type="ECO:0000313" key="5">
    <source>
        <dbReference type="EMBL" id="QNB47712.1"/>
    </source>
</evidence>
<evidence type="ECO:0000256" key="3">
    <source>
        <dbReference type="ARBA" id="ARBA00022691"/>
    </source>
</evidence>
<proteinExistence type="predicted"/>
<dbReference type="KEGG" id="tfr:BR63_16405"/>
<evidence type="ECO:0000313" key="6">
    <source>
        <dbReference type="Proteomes" id="UP000515847"/>
    </source>
</evidence>
<gene>
    <name evidence="5" type="ORF">BR63_16405</name>
</gene>
<dbReference type="InterPro" id="IPR012263">
    <property type="entry name" value="M_m6A_EcoRV"/>
</dbReference>
<feature type="binding site" evidence="4">
    <location>
        <position position="206"/>
    </location>
    <ligand>
        <name>S-adenosyl-L-methionine</name>
        <dbReference type="ChEBI" id="CHEBI:59789"/>
    </ligand>
</feature>
<organism evidence="5 6">
    <name type="scientific">Thermanaerosceptrum fracticalcis</name>
    <dbReference type="NCBI Taxonomy" id="1712410"/>
    <lineage>
        <taxon>Bacteria</taxon>
        <taxon>Bacillati</taxon>
        <taxon>Bacillota</taxon>
        <taxon>Clostridia</taxon>
        <taxon>Eubacteriales</taxon>
        <taxon>Peptococcaceae</taxon>
        <taxon>Thermanaerosceptrum</taxon>
    </lineage>
</organism>
<keyword evidence="3" id="KW-0949">S-adenosyl-L-methionine</keyword>
<dbReference type="GO" id="GO:0032259">
    <property type="term" value="P:methylation"/>
    <property type="evidence" value="ECO:0007669"/>
    <property type="project" value="UniProtKB-KW"/>
</dbReference>
<protein>
    <submittedName>
        <fullName evidence="5">DNA adenine methylase</fullName>
    </submittedName>
</protein>
<dbReference type="REBASE" id="442939">
    <property type="entry name" value="M.TfrDRI13ORF16405P"/>
</dbReference>
<reference evidence="5 6" key="1">
    <citation type="journal article" date="2019" name="Front. Microbiol.">
        <title>Thermoanaerosceptrum fracticalcis gen. nov. sp. nov., a Novel Fumarate-Fermenting Microorganism From a Deep Fractured Carbonate Aquifer of the US Great Basin.</title>
        <authorList>
            <person name="Hamilton-Brehm S.D."/>
            <person name="Stewart L.E."/>
            <person name="Zavarin M."/>
            <person name="Caldwell M."/>
            <person name="Lawson P.A."/>
            <person name="Onstott T.C."/>
            <person name="Grzymski J."/>
            <person name="Neveux I."/>
            <person name="Lollar B.S."/>
            <person name="Russell C.E."/>
            <person name="Moser D.P."/>
        </authorList>
    </citation>
    <scope>NUCLEOTIDE SEQUENCE [LARGE SCALE GENOMIC DNA]</scope>
    <source>
        <strain evidence="5 6">DRI-13</strain>
    </source>
</reference>
<feature type="binding site" evidence="4">
    <location>
        <position position="54"/>
    </location>
    <ligand>
        <name>S-adenosyl-L-methionine</name>
        <dbReference type="ChEBI" id="CHEBI:59789"/>
    </ligand>
</feature>
<dbReference type="SUPFAM" id="SSF53335">
    <property type="entry name" value="S-adenosyl-L-methionine-dependent methyltransferases"/>
    <property type="match status" value="1"/>
</dbReference>
<feature type="binding site" evidence="4">
    <location>
        <position position="11"/>
    </location>
    <ligand>
        <name>S-adenosyl-L-methionine</name>
        <dbReference type="ChEBI" id="CHEBI:59789"/>
    </ligand>
</feature>
<dbReference type="GO" id="GO:0006298">
    <property type="term" value="P:mismatch repair"/>
    <property type="evidence" value="ECO:0007669"/>
    <property type="project" value="TreeGrafter"/>
</dbReference>
<dbReference type="Gene3D" id="3.40.50.150">
    <property type="entry name" value="Vaccinia Virus protein VP39"/>
    <property type="match status" value="2"/>
</dbReference>
<dbReference type="PANTHER" id="PTHR30481">
    <property type="entry name" value="DNA ADENINE METHYLASE"/>
    <property type="match status" value="1"/>
</dbReference>
<keyword evidence="6" id="KW-1185">Reference proteome</keyword>
<dbReference type="PIRSF" id="PIRSF000398">
    <property type="entry name" value="M_m6A_EcoRV"/>
    <property type="match status" value="1"/>
</dbReference>
<dbReference type="GO" id="GO:0043565">
    <property type="term" value="F:sequence-specific DNA binding"/>
    <property type="evidence" value="ECO:0007669"/>
    <property type="project" value="TreeGrafter"/>
</dbReference>
<dbReference type="OrthoDB" id="9805629at2"/>
<dbReference type="InterPro" id="IPR029063">
    <property type="entry name" value="SAM-dependent_MTases_sf"/>
</dbReference>
<dbReference type="Pfam" id="PF02086">
    <property type="entry name" value="MethyltransfD12"/>
    <property type="match status" value="1"/>
</dbReference>
<dbReference type="PRINTS" id="PR00505">
    <property type="entry name" value="D12N6MTFRASE"/>
</dbReference>
<evidence type="ECO:0000256" key="2">
    <source>
        <dbReference type="ARBA" id="ARBA00022679"/>
    </source>
</evidence>
<dbReference type="GO" id="GO:1904047">
    <property type="term" value="F:S-adenosyl-L-methionine binding"/>
    <property type="evidence" value="ECO:0007669"/>
    <property type="project" value="TreeGrafter"/>
</dbReference>
<dbReference type="RefSeq" id="WP_034420951.1">
    <property type="nucleotide sequence ID" value="NZ_CP045798.1"/>
</dbReference>
<keyword evidence="1 5" id="KW-0489">Methyltransferase</keyword>
<dbReference type="EMBL" id="CP045798">
    <property type="protein sequence ID" value="QNB47712.1"/>
    <property type="molecule type" value="Genomic_DNA"/>
</dbReference>